<proteinExistence type="predicted"/>
<evidence type="ECO:0000313" key="3">
    <source>
        <dbReference type="EMBL" id="CAF1615565.1"/>
    </source>
</evidence>
<feature type="compositionally biased region" description="Basic and acidic residues" evidence="1">
    <location>
        <begin position="1"/>
        <end position="11"/>
    </location>
</feature>
<protein>
    <submittedName>
        <fullName evidence="3">Uncharacterized protein</fullName>
    </submittedName>
</protein>
<feature type="region of interest" description="Disordered" evidence="1">
    <location>
        <begin position="1"/>
        <end position="51"/>
    </location>
</feature>
<feature type="compositionally biased region" description="Low complexity" evidence="1">
    <location>
        <begin position="38"/>
        <end position="49"/>
    </location>
</feature>
<gene>
    <name evidence="3" type="ORF">KQP761_LOCUS23958</name>
</gene>
<keyword evidence="2" id="KW-0812">Transmembrane</keyword>
<organism evidence="3 4">
    <name type="scientific">Rotaria magnacalcarata</name>
    <dbReference type="NCBI Taxonomy" id="392030"/>
    <lineage>
        <taxon>Eukaryota</taxon>
        <taxon>Metazoa</taxon>
        <taxon>Spiralia</taxon>
        <taxon>Gnathifera</taxon>
        <taxon>Rotifera</taxon>
        <taxon>Eurotatoria</taxon>
        <taxon>Bdelloidea</taxon>
        <taxon>Philodinida</taxon>
        <taxon>Philodinidae</taxon>
        <taxon>Rotaria</taxon>
    </lineage>
</organism>
<reference evidence="3" key="1">
    <citation type="submission" date="2021-02" db="EMBL/GenBank/DDBJ databases">
        <authorList>
            <person name="Nowell W R."/>
        </authorList>
    </citation>
    <scope>NUCLEOTIDE SEQUENCE</scope>
</reference>
<keyword evidence="2" id="KW-1133">Transmembrane helix</keyword>
<feature type="region of interest" description="Disordered" evidence="1">
    <location>
        <begin position="207"/>
        <end position="255"/>
    </location>
</feature>
<evidence type="ECO:0000256" key="2">
    <source>
        <dbReference type="SAM" id="Phobius"/>
    </source>
</evidence>
<keyword evidence="2" id="KW-0472">Membrane</keyword>
<sequence>MAQAMFHERNVIRKRTRSSHKQYQTGATLNSSLTADDSSLPKSEPRSSSFTNPLHQAIDLLFVIVNAKQSSITVNERGSNDIVNSDSFNQSWPVTTQKILIRVTRLNKRKSIVNSRHRREIVDSIQNSDIVMFITKTMEDIDSSEEIFGMAKKVAITVFVGVLLCIICCIVTTICICVKCCCRSNKSRKRNEGFVTVPQAVVIQSNSPNSQQVRPVQSWNSEHHPMLPQPSAPPHHMDDYLSERPPPYEKIFSGR</sequence>
<dbReference type="Proteomes" id="UP000663834">
    <property type="component" value="Unassembled WGS sequence"/>
</dbReference>
<dbReference type="EMBL" id="CAJNOW010012896">
    <property type="protein sequence ID" value="CAF1615565.1"/>
    <property type="molecule type" value="Genomic_DNA"/>
</dbReference>
<evidence type="ECO:0000256" key="1">
    <source>
        <dbReference type="SAM" id="MobiDB-lite"/>
    </source>
</evidence>
<feature type="compositionally biased region" description="Polar residues" evidence="1">
    <location>
        <begin position="207"/>
        <end position="220"/>
    </location>
</feature>
<feature type="compositionally biased region" description="Polar residues" evidence="1">
    <location>
        <begin position="21"/>
        <end position="37"/>
    </location>
</feature>
<dbReference type="AlphaFoldDB" id="A0A816BY27"/>
<name>A0A816BY27_9BILA</name>
<comment type="caution">
    <text evidence="3">The sequence shown here is derived from an EMBL/GenBank/DDBJ whole genome shotgun (WGS) entry which is preliminary data.</text>
</comment>
<dbReference type="OrthoDB" id="10059251at2759"/>
<evidence type="ECO:0000313" key="4">
    <source>
        <dbReference type="Proteomes" id="UP000663834"/>
    </source>
</evidence>
<accession>A0A816BY27</accession>
<feature type="transmembrane region" description="Helical" evidence="2">
    <location>
        <begin position="154"/>
        <end position="174"/>
    </location>
</feature>